<proteinExistence type="predicted"/>
<protein>
    <submittedName>
        <fullName evidence="1">Uncharacterized protein</fullName>
    </submittedName>
</protein>
<organism evidence="1">
    <name type="scientific">marine sediment metagenome</name>
    <dbReference type="NCBI Taxonomy" id="412755"/>
    <lineage>
        <taxon>unclassified sequences</taxon>
        <taxon>metagenomes</taxon>
        <taxon>ecological metagenomes</taxon>
    </lineage>
</organism>
<accession>X0ZQU9</accession>
<dbReference type="EMBL" id="BART01006398">
    <property type="protein sequence ID" value="GAG62823.1"/>
    <property type="molecule type" value="Genomic_DNA"/>
</dbReference>
<reference evidence="1" key="1">
    <citation type="journal article" date="2014" name="Front. Microbiol.">
        <title>High frequency of phylogenetically diverse reductive dehalogenase-homologous genes in deep subseafloor sedimentary metagenomes.</title>
        <authorList>
            <person name="Kawai M."/>
            <person name="Futagami T."/>
            <person name="Toyoda A."/>
            <person name="Takaki Y."/>
            <person name="Nishi S."/>
            <person name="Hori S."/>
            <person name="Arai W."/>
            <person name="Tsubouchi T."/>
            <person name="Morono Y."/>
            <person name="Uchiyama I."/>
            <person name="Ito T."/>
            <person name="Fujiyama A."/>
            <person name="Inagaki F."/>
            <person name="Takami H."/>
        </authorList>
    </citation>
    <scope>NUCLEOTIDE SEQUENCE</scope>
    <source>
        <strain evidence="1">Expedition CK06-06</strain>
    </source>
</reference>
<feature type="non-terminal residue" evidence="1">
    <location>
        <position position="54"/>
    </location>
</feature>
<name>X0ZQU9_9ZZZZ</name>
<evidence type="ECO:0000313" key="1">
    <source>
        <dbReference type="EMBL" id="GAG62823.1"/>
    </source>
</evidence>
<comment type="caution">
    <text evidence="1">The sequence shown here is derived from an EMBL/GenBank/DDBJ whole genome shotgun (WGS) entry which is preliminary data.</text>
</comment>
<sequence length="54" mass="6398">MAWIESHQLLKDHPKVLALMKRTGKNKAEVIGYLHLFWWWVLAYAENGDLSKFN</sequence>
<gene>
    <name evidence="1" type="ORF">S01H4_14591</name>
</gene>
<dbReference type="AlphaFoldDB" id="X0ZQU9"/>